<organism evidence="3 4">
    <name type="scientific">Methylosinus sporium</name>
    <dbReference type="NCBI Taxonomy" id="428"/>
    <lineage>
        <taxon>Bacteria</taxon>
        <taxon>Pseudomonadati</taxon>
        <taxon>Pseudomonadota</taxon>
        <taxon>Alphaproteobacteria</taxon>
        <taxon>Hyphomicrobiales</taxon>
        <taxon>Methylocystaceae</taxon>
        <taxon>Methylosinus</taxon>
    </lineage>
</organism>
<dbReference type="SFLD" id="SFLDG00358">
    <property type="entry name" value="Main_(cytGST)"/>
    <property type="match status" value="1"/>
</dbReference>
<name>A0A549SD38_METSR</name>
<gene>
    <name evidence="3" type="ORF">FM996_20255</name>
</gene>
<reference evidence="3 4" key="1">
    <citation type="submission" date="2019-07" db="EMBL/GenBank/DDBJ databases">
        <title>Ln-dependent methylotrophs.</title>
        <authorList>
            <person name="Tani A."/>
        </authorList>
    </citation>
    <scope>NUCLEOTIDE SEQUENCE [LARGE SCALE GENOMIC DNA]</scope>
    <source>
        <strain evidence="3 4">SM89A</strain>
    </source>
</reference>
<dbReference type="GO" id="GO:0016740">
    <property type="term" value="F:transferase activity"/>
    <property type="evidence" value="ECO:0007669"/>
    <property type="project" value="UniProtKB-KW"/>
</dbReference>
<evidence type="ECO:0000259" key="1">
    <source>
        <dbReference type="PROSITE" id="PS50404"/>
    </source>
</evidence>
<dbReference type="InterPro" id="IPR036249">
    <property type="entry name" value="Thioredoxin-like_sf"/>
</dbReference>
<feature type="domain" description="GST N-terminal" evidence="1">
    <location>
        <begin position="1"/>
        <end position="82"/>
    </location>
</feature>
<dbReference type="SUPFAM" id="SSF52833">
    <property type="entry name" value="Thioredoxin-like"/>
    <property type="match status" value="1"/>
</dbReference>
<dbReference type="CDD" id="cd03057">
    <property type="entry name" value="GST_N_Beta"/>
    <property type="match status" value="1"/>
</dbReference>
<dbReference type="SUPFAM" id="SSF47616">
    <property type="entry name" value="GST C-terminal domain-like"/>
    <property type="match status" value="1"/>
</dbReference>
<dbReference type="Gene3D" id="3.40.30.10">
    <property type="entry name" value="Glutaredoxin"/>
    <property type="match status" value="1"/>
</dbReference>
<keyword evidence="3" id="KW-0808">Transferase</keyword>
<dbReference type="SFLD" id="SFLDS00019">
    <property type="entry name" value="Glutathione_Transferase_(cytos"/>
    <property type="match status" value="1"/>
</dbReference>
<comment type="caution">
    <text evidence="3">The sequence shown here is derived from an EMBL/GenBank/DDBJ whole genome shotgun (WGS) entry which is preliminary data.</text>
</comment>
<dbReference type="EMBL" id="VJMF01000105">
    <property type="protein sequence ID" value="TRL24690.1"/>
    <property type="molecule type" value="Genomic_DNA"/>
</dbReference>
<feature type="domain" description="GST C-terminal" evidence="2">
    <location>
        <begin position="87"/>
        <end position="210"/>
    </location>
</feature>
<dbReference type="InterPro" id="IPR036282">
    <property type="entry name" value="Glutathione-S-Trfase_C_sf"/>
</dbReference>
<dbReference type="AlphaFoldDB" id="A0A549SD38"/>
<dbReference type="PANTHER" id="PTHR44051:SF8">
    <property type="entry name" value="GLUTATHIONE S-TRANSFERASE GSTA"/>
    <property type="match status" value="1"/>
</dbReference>
<dbReference type="Pfam" id="PF13409">
    <property type="entry name" value="GST_N_2"/>
    <property type="match status" value="1"/>
</dbReference>
<accession>A0A549SD38</accession>
<dbReference type="InterPro" id="IPR040079">
    <property type="entry name" value="Glutathione_S-Trfase"/>
</dbReference>
<sequence length="210" mass="22924">MVTIKLWYSPGACSLAPHVMLHEIAAPFEAVETTVSTGANLTEAFSRINPKQRVPVLALDGEVITELPAIATAISGLSPERHLMGRTPLDQARVYEWMNWLSGTLHAQGFGCLWRPARFSNDEQAFDGIRTKGRQTISDCFALIEAKLRDPFAVGNAFTAVDPFLLVFYRWGAAIGLAMSTCYPRYSAFALALSERASVQSALAAESATR</sequence>
<protein>
    <submittedName>
        <fullName evidence="3">Glutathione S-transferase</fullName>
    </submittedName>
</protein>
<dbReference type="Proteomes" id="UP000316781">
    <property type="component" value="Unassembled WGS sequence"/>
</dbReference>
<dbReference type="CDD" id="cd03188">
    <property type="entry name" value="GST_C_Beta"/>
    <property type="match status" value="1"/>
</dbReference>
<evidence type="ECO:0000313" key="4">
    <source>
        <dbReference type="Proteomes" id="UP000316781"/>
    </source>
</evidence>
<dbReference type="InterPro" id="IPR010987">
    <property type="entry name" value="Glutathione-S-Trfase_C-like"/>
</dbReference>
<dbReference type="RefSeq" id="WP_142864534.1">
    <property type="nucleotide sequence ID" value="NZ_VJMF01000105.1"/>
</dbReference>
<proteinExistence type="predicted"/>
<evidence type="ECO:0000313" key="3">
    <source>
        <dbReference type="EMBL" id="TRL24690.1"/>
    </source>
</evidence>
<dbReference type="PANTHER" id="PTHR44051">
    <property type="entry name" value="GLUTATHIONE S-TRANSFERASE-RELATED"/>
    <property type="match status" value="1"/>
</dbReference>
<dbReference type="PROSITE" id="PS50405">
    <property type="entry name" value="GST_CTER"/>
    <property type="match status" value="1"/>
</dbReference>
<dbReference type="PROSITE" id="PS50404">
    <property type="entry name" value="GST_NTER"/>
    <property type="match status" value="1"/>
</dbReference>
<dbReference type="InterPro" id="IPR004045">
    <property type="entry name" value="Glutathione_S-Trfase_N"/>
</dbReference>
<evidence type="ECO:0000259" key="2">
    <source>
        <dbReference type="PROSITE" id="PS50405"/>
    </source>
</evidence>
<dbReference type="SFLD" id="SFLDG01150">
    <property type="entry name" value="Main.1:_Beta-like"/>
    <property type="match status" value="1"/>
</dbReference>
<dbReference type="Gene3D" id="1.20.1050.10">
    <property type="match status" value="1"/>
</dbReference>